<sequence length="319" mass="36677">MWISWKITLSATLILSMCLCEDTISFEERQELIKNMPKMDMESAFKFFGIDPNDKKGLMRLSKFYGLKYHPDKMRATYEGNNWDKDHAIATEYYKIANNKFDEMIKYQENPIKIAPTQQNGHQSTTPDGSQTPFPSSNNHPNSNKFQNTPPNYGETKNPGATQAPPHSYPPPNFQNNPPKYGQTKNPGATQTPPHSYPPPKFQNNPPKNPLADYVSPLEYYTKNFQPTSNPAGNQAEKAWDLKQNHFFQPQNAGVPFHPPKTNIPKTSRPKGLIQNIKQKVTAFRDRYFPISNKKASFKNQRNDKKFAQRQIRPRTRAK</sequence>
<evidence type="ECO:0000313" key="3">
    <source>
        <dbReference type="EMBL" id="EPZ34112.1"/>
    </source>
</evidence>
<evidence type="ECO:0000256" key="2">
    <source>
        <dbReference type="SAM" id="SignalP"/>
    </source>
</evidence>
<dbReference type="Proteomes" id="UP000281549">
    <property type="component" value="Unassembled WGS sequence"/>
</dbReference>
<reference evidence="3 5" key="1">
    <citation type="journal article" date="2013" name="Curr. Biol.">
        <title>Shared signatures of parasitism and phylogenomics unite Cryptomycota and microsporidia.</title>
        <authorList>
            <person name="James T.Y."/>
            <person name="Pelin A."/>
            <person name="Bonen L."/>
            <person name="Ahrendt S."/>
            <person name="Sain D."/>
            <person name="Corradi N."/>
            <person name="Stajich J.E."/>
        </authorList>
    </citation>
    <scope>NUCLEOTIDE SEQUENCE [LARGE SCALE GENOMIC DNA]</scope>
    <source>
        <strain evidence="3">CSF55</strain>
        <strain evidence="3">CSF55</strain>
    </source>
</reference>
<dbReference type="AlphaFoldDB" id="A0A075AZL8"/>
<gene>
    <name evidence="3" type="ORF">O9G_003192</name>
    <name evidence="4" type="ORF">ROZALSC1DRAFT_29387</name>
</gene>
<accession>A0A075AZL8</accession>
<dbReference type="HOGENOM" id="CLU_871981_0_0_1"/>
<evidence type="ECO:0000313" key="5">
    <source>
        <dbReference type="Proteomes" id="UP000030755"/>
    </source>
</evidence>
<feature type="region of interest" description="Disordered" evidence="1">
    <location>
        <begin position="117"/>
        <end position="211"/>
    </location>
</feature>
<name>A0A075AZL8_ROZAC</name>
<feature type="compositionally biased region" description="Polar residues" evidence="1">
    <location>
        <begin position="174"/>
        <end position="194"/>
    </location>
</feature>
<keyword evidence="5" id="KW-1185">Reference proteome</keyword>
<feature type="compositionally biased region" description="Low complexity" evidence="1">
    <location>
        <begin position="133"/>
        <end position="144"/>
    </location>
</feature>
<reference evidence="6" key="2">
    <citation type="journal article" date="2018" name="Nat. Microbiol.">
        <title>Leveraging single-cell genomics to expand the fungal tree of life.</title>
        <authorList>
            <person name="Ahrendt S.R."/>
            <person name="Quandt C.A."/>
            <person name="Ciobanu D."/>
            <person name="Clum A."/>
            <person name="Salamov A."/>
            <person name="Andreopoulos B."/>
            <person name="Cheng J.F."/>
            <person name="Woyke T."/>
            <person name="Pelin A."/>
            <person name="Henrissat B."/>
            <person name="Reynolds N.K."/>
            <person name="Benny G.L."/>
            <person name="Smith M.E."/>
            <person name="James T.Y."/>
            <person name="Grigoriev I.V."/>
        </authorList>
    </citation>
    <scope>NUCLEOTIDE SEQUENCE [LARGE SCALE GENOMIC DNA]</scope>
    <source>
        <strain evidence="6">CSF55</strain>
    </source>
</reference>
<keyword evidence="2" id="KW-0732">Signal</keyword>
<feature type="region of interest" description="Disordered" evidence="1">
    <location>
        <begin position="294"/>
        <end position="319"/>
    </location>
</feature>
<dbReference type="EMBL" id="KE560993">
    <property type="protein sequence ID" value="EPZ34112.1"/>
    <property type="molecule type" value="Genomic_DNA"/>
</dbReference>
<evidence type="ECO:0000256" key="1">
    <source>
        <dbReference type="SAM" id="MobiDB-lite"/>
    </source>
</evidence>
<evidence type="ECO:0008006" key="7">
    <source>
        <dbReference type="Google" id="ProtNLM"/>
    </source>
</evidence>
<dbReference type="EMBL" id="ML005326">
    <property type="protein sequence ID" value="RKP18959.1"/>
    <property type="molecule type" value="Genomic_DNA"/>
</dbReference>
<evidence type="ECO:0000313" key="6">
    <source>
        <dbReference type="Proteomes" id="UP000281549"/>
    </source>
</evidence>
<dbReference type="Proteomes" id="UP000030755">
    <property type="component" value="Unassembled WGS sequence"/>
</dbReference>
<organism evidence="3 5">
    <name type="scientific">Rozella allomycis (strain CSF55)</name>
    <dbReference type="NCBI Taxonomy" id="988480"/>
    <lineage>
        <taxon>Eukaryota</taxon>
        <taxon>Fungi</taxon>
        <taxon>Fungi incertae sedis</taxon>
        <taxon>Cryptomycota</taxon>
        <taxon>Cryptomycota incertae sedis</taxon>
        <taxon>Rozella</taxon>
    </lineage>
</organism>
<proteinExistence type="predicted"/>
<feature type="chain" id="PRO_5040561326" description="J domain-containing protein" evidence="2">
    <location>
        <begin position="21"/>
        <end position="319"/>
    </location>
</feature>
<feature type="signal peptide" evidence="2">
    <location>
        <begin position="1"/>
        <end position="20"/>
    </location>
</feature>
<feature type="compositionally biased region" description="Polar residues" evidence="1">
    <location>
        <begin position="117"/>
        <end position="132"/>
    </location>
</feature>
<reference evidence="4" key="3">
    <citation type="submission" date="2018-08" db="EMBL/GenBank/DDBJ databases">
        <title>Leveraging single-cell genomics to expand the Fungal Tree of Life.</title>
        <authorList>
            <consortium name="DOE Joint Genome Institute"/>
            <person name="Ahrendt S.R."/>
            <person name="Quandt C.A."/>
            <person name="Ciobanu D."/>
            <person name="Clum A."/>
            <person name="Salamov A."/>
            <person name="Andreopoulos B."/>
            <person name="Cheng J.-F."/>
            <person name="Woyke T."/>
            <person name="Pelin A."/>
            <person name="Henrissat B."/>
            <person name="Reynolds N."/>
            <person name="Benny G.L."/>
            <person name="Smith M.E."/>
            <person name="James T.Y."/>
            <person name="Grigoriev I.V."/>
        </authorList>
    </citation>
    <scope>NUCLEOTIDE SEQUENCE</scope>
    <source>
        <strain evidence="4">CSF55</strain>
    </source>
</reference>
<protein>
    <recommendedName>
        <fullName evidence="7">J domain-containing protein</fullName>
    </recommendedName>
</protein>
<evidence type="ECO:0000313" key="4">
    <source>
        <dbReference type="EMBL" id="RKP18959.1"/>
    </source>
</evidence>